<dbReference type="CDD" id="cd03794">
    <property type="entry name" value="GT4_WbuB-like"/>
    <property type="match status" value="1"/>
</dbReference>
<sequence>MADLRRHVRHMISAPAALLASTLTTPRLQRDPRRPRVLILVENLAVPFDRRVWQEALSLRDAGYDVNVICPRSAQHPTAHEVLEGVHIYRYASPVEARRTAGYLVEYPLAFAAQLALAVRVHLGGRIDVIQACNPPDLMFLVALPFRLFGTRFLFDHHDACPELLVAKGKAWSHPLVRLMTRLERLTFAAATVSIATNESYRRIAVERGRMSPDDVFVVRSAPTVERFAGARVDPSFRRGKRHLVAYVGVMGIQEGLDHLLDAVDVLVNRHGRDDMQVCLAGSGPERARLEGRVHALGLDGHVDFLGRISDEDLGNLLATADVCVNPDEVNEMNDISTMNKILEYMALGKPIVQFDLTEGRVSAGEASLYARPNDAESLADCIASLLEAPGRRARMGALGRRRFQELLSWEHSVPSLLAAYEQATRRGAAPTVAPVRVPLSVVQPQVLPASDTLPAA</sequence>
<evidence type="ECO:0000256" key="1">
    <source>
        <dbReference type="ARBA" id="ARBA00022676"/>
    </source>
</evidence>
<dbReference type="PANTHER" id="PTHR12526">
    <property type="entry name" value="GLYCOSYLTRANSFERASE"/>
    <property type="match status" value="1"/>
</dbReference>
<dbReference type="Pfam" id="PF13692">
    <property type="entry name" value="Glyco_trans_1_4"/>
    <property type="match status" value="1"/>
</dbReference>
<evidence type="ECO:0000313" key="4">
    <source>
        <dbReference type="EMBL" id="MFC7404884.1"/>
    </source>
</evidence>
<comment type="caution">
    <text evidence="4">The sequence shown here is derived from an EMBL/GenBank/DDBJ whole genome shotgun (WGS) entry which is preliminary data.</text>
</comment>
<keyword evidence="1" id="KW-0328">Glycosyltransferase</keyword>
<dbReference type="Pfam" id="PF13579">
    <property type="entry name" value="Glyco_trans_4_4"/>
    <property type="match status" value="1"/>
</dbReference>
<dbReference type="SUPFAM" id="SSF53756">
    <property type="entry name" value="UDP-Glycosyltransferase/glycogen phosphorylase"/>
    <property type="match status" value="1"/>
</dbReference>
<gene>
    <name evidence="4" type="ORF">ACFQQL_07165</name>
</gene>
<protein>
    <submittedName>
        <fullName evidence="4">Glycosyltransferase family 4 protein</fullName>
    </submittedName>
</protein>
<reference evidence="5" key="1">
    <citation type="journal article" date="2019" name="Int. J. Syst. Evol. Microbiol.">
        <title>The Global Catalogue of Microorganisms (GCM) 10K type strain sequencing project: providing services to taxonomists for standard genome sequencing and annotation.</title>
        <authorList>
            <consortium name="The Broad Institute Genomics Platform"/>
            <consortium name="The Broad Institute Genome Sequencing Center for Infectious Disease"/>
            <person name="Wu L."/>
            <person name="Ma J."/>
        </authorList>
    </citation>
    <scope>NUCLEOTIDE SEQUENCE [LARGE SCALE GENOMIC DNA]</scope>
    <source>
        <strain evidence="5">JCM 1490</strain>
    </source>
</reference>
<name>A0ABW2Q5Y2_9MICO</name>
<keyword evidence="2" id="KW-0808">Transferase</keyword>
<dbReference type="Gene3D" id="3.40.50.2000">
    <property type="entry name" value="Glycogen Phosphorylase B"/>
    <property type="match status" value="2"/>
</dbReference>
<dbReference type="PANTHER" id="PTHR12526:SF624">
    <property type="entry name" value="BLR6297 PROTEIN"/>
    <property type="match status" value="1"/>
</dbReference>
<organism evidence="4 5">
    <name type="scientific">Georgenia alba</name>
    <dbReference type="NCBI Taxonomy" id="2233858"/>
    <lineage>
        <taxon>Bacteria</taxon>
        <taxon>Bacillati</taxon>
        <taxon>Actinomycetota</taxon>
        <taxon>Actinomycetes</taxon>
        <taxon>Micrococcales</taxon>
        <taxon>Bogoriellaceae</taxon>
        <taxon>Georgenia</taxon>
    </lineage>
</organism>
<dbReference type="EMBL" id="JBHTCQ010000001">
    <property type="protein sequence ID" value="MFC7404884.1"/>
    <property type="molecule type" value="Genomic_DNA"/>
</dbReference>
<proteinExistence type="predicted"/>
<dbReference type="InterPro" id="IPR028098">
    <property type="entry name" value="Glyco_trans_4-like_N"/>
</dbReference>
<accession>A0ABW2Q5Y2</accession>
<evidence type="ECO:0000313" key="5">
    <source>
        <dbReference type="Proteomes" id="UP001596455"/>
    </source>
</evidence>
<evidence type="ECO:0000259" key="3">
    <source>
        <dbReference type="Pfam" id="PF13579"/>
    </source>
</evidence>
<feature type="domain" description="Glycosyltransferase subfamily 4-like N-terminal" evidence="3">
    <location>
        <begin position="50"/>
        <end position="219"/>
    </location>
</feature>
<evidence type="ECO:0000256" key="2">
    <source>
        <dbReference type="ARBA" id="ARBA00022679"/>
    </source>
</evidence>
<keyword evidence="5" id="KW-1185">Reference proteome</keyword>
<dbReference type="Proteomes" id="UP001596455">
    <property type="component" value="Unassembled WGS sequence"/>
</dbReference>